<dbReference type="PANTHER" id="PTHR42643:SF24">
    <property type="entry name" value="IONOTROPIC RECEPTOR 60A"/>
    <property type="match status" value="1"/>
</dbReference>
<evidence type="ECO:0000256" key="8">
    <source>
        <dbReference type="ARBA" id="ARBA00023136"/>
    </source>
</evidence>
<evidence type="ECO:0000256" key="10">
    <source>
        <dbReference type="ARBA" id="ARBA00023180"/>
    </source>
</evidence>
<organism evidence="16 17">
    <name type="scientific">Daphnia magna</name>
    <dbReference type="NCBI Taxonomy" id="35525"/>
    <lineage>
        <taxon>Eukaryota</taxon>
        <taxon>Metazoa</taxon>
        <taxon>Ecdysozoa</taxon>
        <taxon>Arthropoda</taxon>
        <taxon>Crustacea</taxon>
        <taxon>Branchiopoda</taxon>
        <taxon>Diplostraca</taxon>
        <taxon>Cladocera</taxon>
        <taxon>Anomopoda</taxon>
        <taxon>Daphniidae</taxon>
        <taxon>Daphnia</taxon>
    </lineage>
</organism>
<evidence type="ECO:0000313" key="16">
    <source>
        <dbReference type="EMBL" id="KZS19973.1"/>
    </source>
</evidence>
<evidence type="ECO:0000313" key="17">
    <source>
        <dbReference type="Proteomes" id="UP000076858"/>
    </source>
</evidence>
<keyword evidence="10" id="KW-0325">Glycoprotein</keyword>
<dbReference type="Proteomes" id="UP000076858">
    <property type="component" value="Unassembled WGS sequence"/>
</dbReference>
<dbReference type="GO" id="GO:0050906">
    <property type="term" value="P:detection of stimulus involved in sensory perception"/>
    <property type="evidence" value="ECO:0007669"/>
    <property type="project" value="UniProtKB-ARBA"/>
</dbReference>
<dbReference type="SUPFAM" id="SSF53850">
    <property type="entry name" value="Periplasmic binding protein-like II"/>
    <property type="match status" value="1"/>
</dbReference>
<keyword evidence="9 16" id="KW-0675">Receptor</keyword>
<sequence>MRMVFFCFHLLLLIVNTVSTNPSAFTNHLILESPNEKQRAFSKGHPLKIGIINIPPYVLVQYDAGGNISYVEGFVPEIISWMAEKYDFTFEYVEPPDGAFGAFINGSWNGLIGMVVRGEIAIVATALSVTYPRSLVVDYTYAFSDDPISLLIPFPQLDSTISGIIKPFQYEVWIGIFLCLLIASVVIWLISRAQWRINRQSFHGQTGCFPHFWFLFRVVTNPSDVITFTFATRIVVASWLLMGTVFVNCYTSSLLSYLMAPTFLPLISTVQDLADSHDIQITTLKHSSVDSALLAATTGSFAKLGASLRAHPENLLSILENIEDIVFHQRKAFSYQETSLKQTIYDDFRTHKQCRLSIAKEPLFPDQIAFALAKSSPLTKAFNYEVTWLRQLGLLNHWINSYLPRPYRCSAPLSSFRPKPNERLTLNYLSSAFLLYGVGISVSVLAFVLELIFSWWKRRVIKVTPFNNQRRRLRAEWN</sequence>
<dbReference type="AlphaFoldDB" id="A0A162QUY4"/>
<dbReference type="OrthoDB" id="6347558at2759"/>
<dbReference type="InterPro" id="IPR019594">
    <property type="entry name" value="Glu/Gly-bd"/>
</dbReference>
<evidence type="ECO:0000256" key="6">
    <source>
        <dbReference type="ARBA" id="ARBA00022989"/>
    </source>
</evidence>
<feature type="signal peptide" evidence="14">
    <location>
        <begin position="1"/>
        <end position="19"/>
    </location>
</feature>
<evidence type="ECO:0000256" key="2">
    <source>
        <dbReference type="ARBA" id="ARBA00008685"/>
    </source>
</evidence>
<evidence type="ECO:0000256" key="11">
    <source>
        <dbReference type="ARBA" id="ARBA00023286"/>
    </source>
</evidence>
<feature type="transmembrane region" description="Helical" evidence="13">
    <location>
        <begin position="225"/>
        <end position="250"/>
    </location>
</feature>
<dbReference type="PANTHER" id="PTHR42643">
    <property type="entry name" value="IONOTROPIC RECEPTOR 20A-RELATED"/>
    <property type="match status" value="1"/>
</dbReference>
<feature type="transmembrane region" description="Helical" evidence="13">
    <location>
        <begin position="433"/>
        <end position="456"/>
    </location>
</feature>
<dbReference type="Pfam" id="PF00060">
    <property type="entry name" value="Lig_chan"/>
    <property type="match status" value="1"/>
</dbReference>
<comment type="similarity">
    <text evidence="2">Belongs to the glutamate-gated ion channel (TC 1.A.10.1) family.</text>
</comment>
<dbReference type="InterPro" id="IPR001320">
    <property type="entry name" value="Iontro_rcpt_C"/>
</dbReference>
<evidence type="ECO:0000256" key="3">
    <source>
        <dbReference type="ARBA" id="ARBA00022448"/>
    </source>
</evidence>
<keyword evidence="12" id="KW-0407">Ion channel</keyword>
<proteinExistence type="inferred from homology"/>
<feature type="transmembrane region" description="Helical" evidence="13">
    <location>
        <begin position="172"/>
        <end position="190"/>
    </location>
</feature>
<keyword evidence="8 13" id="KW-0472">Membrane</keyword>
<dbReference type="Gene3D" id="3.40.190.10">
    <property type="entry name" value="Periplasmic binding protein-like II"/>
    <property type="match status" value="1"/>
</dbReference>
<dbReference type="Gene3D" id="1.10.287.70">
    <property type="match status" value="1"/>
</dbReference>
<keyword evidence="14" id="KW-0732">Signal</keyword>
<dbReference type="SMART" id="SM00918">
    <property type="entry name" value="Lig_chan-Glu_bd"/>
    <property type="match status" value="1"/>
</dbReference>
<keyword evidence="5 13" id="KW-0812">Transmembrane</keyword>
<accession>A0A162QUY4</accession>
<evidence type="ECO:0000256" key="13">
    <source>
        <dbReference type="SAM" id="Phobius"/>
    </source>
</evidence>
<evidence type="ECO:0000259" key="15">
    <source>
        <dbReference type="SMART" id="SM00918"/>
    </source>
</evidence>
<keyword evidence="6 13" id="KW-1133">Transmembrane helix</keyword>
<dbReference type="Pfam" id="PF10613">
    <property type="entry name" value="Lig_chan-Glu_bd"/>
    <property type="match status" value="1"/>
</dbReference>
<evidence type="ECO:0000256" key="5">
    <source>
        <dbReference type="ARBA" id="ARBA00022692"/>
    </source>
</evidence>
<keyword evidence="3" id="KW-0813">Transport</keyword>
<protein>
    <submittedName>
        <fullName evidence="16">Ionotropic receptor 10a</fullName>
    </submittedName>
</protein>
<dbReference type="EMBL" id="LRGB01000261">
    <property type="protein sequence ID" value="KZS19973.1"/>
    <property type="molecule type" value="Genomic_DNA"/>
</dbReference>
<name>A0A162QUY4_9CRUS</name>
<dbReference type="GO" id="GO:0015276">
    <property type="term" value="F:ligand-gated monoatomic ion channel activity"/>
    <property type="evidence" value="ECO:0007669"/>
    <property type="project" value="InterPro"/>
</dbReference>
<gene>
    <name evidence="16" type="ORF">APZ42_013469</name>
</gene>
<comment type="subcellular location">
    <subcellularLocation>
        <location evidence="1">Cell membrane</location>
        <topology evidence="1">Multi-pass membrane protein</topology>
    </subcellularLocation>
</comment>
<keyword evidence="17" id="KW-1185">Reference proteome</keyword>
<evidence type="ECO:0000256" key="4">
    <source>
        <dbReference type="ARBA" id="ARBA00022475"/>
    </source>
</evidence>
<evidence type="ECO:0000256" key="1">
    <source>
        <dbReference type="ARBA" id="ARBA00004651"/>
    </source>
</evidence>
<evidence type="ECO:0000256" key="14">
    <source>
        <dbReference type="SAM" id="SignalP"/>
    </source>
</evidence>
<reference evidence="16 17" key="1">
    <citation type="submission" date="2016-03" db="EMBL/GenBank/DDBJ databases">
        <title>EvidentialGene: Evidence-directed Construction of Genes on Genomes.</title>
        <authorList>
            <person name="Gilbert D.G."/>
            <person name="Choi J.-H."/>
            <person name="Mockaitis K."/>
            <person name="Colbourne J."/>
            <person name="Pfrender M."/>
        </authorList>
    </citation>
    <scope>NUCLEOTIDE SEQUENCE [LARGE SCALE GENOMIC DNA]</scope>
    <source>
        <strain evidence="16 17">Xinb3</strain>
        <tissue evidence="16">Complete organism</tissue>
    </source>
</reference>
<feature type="domain" description="Ionotropic glutamate receptor L-glutamate and glycine-binding" evidence="15">
    <location>
        <begin position="56"/>
        <end position="117"/>
    </location>
</feature>
<evidence type="ECO:0000256" key="9">
    <source>
        <dbReference type="ARBA" id="ARBA00023170"/>
    </source>
</evidence>
<comment type="caution">
    <text evidence="16">The sequence shown here is derived from an EMBL/GenBank/DDBJ whole genome shotgun (WGS) entry which is preliminary data.</text>
</comment>
<keyword evidence="4" id="KW-1003">Cell membrane</keyword>
<dbReference type="GO" id="GO:0005886">
    <property type="term" value="C:plasma membrane"/>
    <property type="evidence" value="ECO:0007669"/>
    <property type="project" value="UniProtKB-SubCell"/>
</dbReference>
<evidence type="ECO:0000256" key="7">
    <source>
        <dbReference type="ARBA" id="ARBA00023065"/>
    </source>
</evidence>
<evidence type="ECO:0000256" key="12">
    <source>
        <dbReference type="ARBA" id="ARBA00023303"/>
    </source>
</evidence>
<dbReference type="STRING" id="35525.A0A162QUY4"/>
<dbReference type="InterPro" id="IPR052192">
    <property type="entry name" value="Insect_Ionotropic_Sensory_Rcpt"/>
</dbReference>
<keyword evidence="7" id="KW-0406">Ion transport</keyword>
<feature type="chain" id="PRO_5007838813" evidence="14">
    <location>
        <begin position="20"/>
        <end position="478"/>
    </location>
</feature>
<keyword evidence="11" id="KW-1071">Ligand-gated ion channel</keyword>